<dbReference type="STRING" id="246404.A0A507FMB7"/>
<feature type="transmembrane region" description="Helical" evidence="5">
    <location>
        <begin position="76"/>
        <end position="97"/>
    </location>
</feature>
<dbReference type="GO" id="GO:0055085">
    <property type="term" value="P:transmembrane transport"/>
    <property type="evidence" value="ECO:0007669"/>
    <property type="project" value="InterPro"/>
</dbReference>
<dbReference type="OrthoDB" id="288203at2759"/>
<feature type="transmembrane region" description="Helical" evidence="5">
    <location>
        <begin position="434"/>
        <end position="455"/>
    </location>
</feature>
<gene>
    <name evidence="7" type="ORF">CcCBS67573_g02279</name>
</gene>
<dbReference type="Proteomes" id="UP000320333">
    <property type="component" value="Unassembled WGS sequence"/>
</dbReference>
<accession>A0A507FMB7</accession>
<evidence type="ECO:0000313" key="8">
    <source>
        <dbReference type="Proteomes" id="UP000320333"/>
    </source>
</evidence>
<comment type="caution">
    <text evidence="7">The sequence shown here is derived from an EMBL/GenBank/DDBJ whole genome shotgun (WGS) entry which is preliminary data.</text>
</comment>
<evidence type="ECO:0000256" key="3">
    <source>
        <dbReference type="ARBA" id="ARBA00022989"/>
    </source>
</evidence>
<feature type="transmembrane region" description="Helical" evidence="5">
    <location>
        <begin position="126"/>
        <end position="148"/>
    </location>
</feature>
<proteinExistence type="predicted"/>
<dbReference type="GO" id="GO:0016020">
    <property type="term" value="C:membrane"/>
    <property type="evidence" value="ECO:0007669"/>
    <property type="project" value="UniProtKB-SubCell"/>
</dbReference>
<feature type="transmembrane region" description="Helical" evidence="5">
    <location>
        <begin position="330"/>
        <end position="353"/>
    </location>
</feature>
<evidence type="ECO:0000256" key="4">
    <source>
        <dbReference type="ARBA" id="ARBA00023136"/>
    </source>
</evidence>
<feature type="transmembrane region" description="Helical" evidence="5">
    <location>
        <begin position="461"/>
        <end position="481"/>
    </location>
</feature>
<feature type="transmembrane region" description="Helical" evidence="5">
    <location>
        <begin position="52"/>
        <end position="69"/>
    </location>
</feature>
<keyword evidence="4 5" id="KW-0472">Membrane</keyword>
<dbReference type="AlphaFoldDB" id="A0A507FMB7"/>
<feature type="transmembrane region" description="Helical" evidence="5">
    <location>
        <begin position="277"/>
        <end position="299"/>
    </location>
</feature>
<dbReference type="InterPro" id="IPR001902">
    <property type="entry name" value="SLC26A/SulP_fam"/>
</dbReference>
<evidence type="ECO:0000256" key="1">
    <source>
        <dbReference type="ARBA" id="ARBA00004141"/>
    </source>
</evidence>
<feature type="domain" description="SLC26A/SulP transporter" evidence="6">
    <location>
        <begin position="24"/>
        <end position="363"/>
    </location>
</feature>
<sequence length="628" mass="66670">MKLGTLIPLLEWGPDYTIRTDLPRDVLAGLTLSTLVIPQAMAYAVMASLPPVFGLYTAMFPPLVFFLFAPSPFQNIGPFAVVSVMVSQICTAAVVFLESLDPFLVAQGSELDTLQNGLSVGLQIPYAQVVMLLSCMVGVLQFAAYLSGAGCRVTALLPDSLISAFMAASGVCVMVSQIKAMFGLKISQFTGPFSLLFTIAEIIVKLPETNVCDLILSIGTFFSLVVLQRLEIYLTAGVQALGARINRSRQGAQETVCGSADIIPASPKKASKTFFDVILTVLLAGFTTAVFDLATAYSIKVIGPIPAGFPEPQVPWKILTTMPQSQSISLVLQLLPGAFSLALVCFVTTYSISKTFAKHKQARPEGSQPISPILPSTSDCASPTQPTPASNLKHQSAQDLLALSLSTFASSFMSCYTPCGSVSRSALLATQTSVASPLGSLVAVFSVAVVILWMGAAFQSVPLSALSVIVVVALKGVLATLKEGVMLGREAWERHRRLAEAMKVVAGHGDSAGEREGIVGAAAEMGTGGNFVVCDAVAVDEQRSADEGISVEPELPAPSGSERRTVEEELYLMRLKMVGVYRDVVVWWTTLLAVICMDVGTGILIGIFTSCFFHTVQWGYDSMEGVTA</sequence>
<evidence type="ECO:0000256" key="5">
    <source>
        <dbReference type="SAM" id="Phobius"/>
    </source>
</evidence>
<reference evidence="7 8" key="1">
    <citation type="journal article" date="2019" name="Sci. Rep.">
        <title>Comparative genomics of chytrid fungi reveal insights into the obligate biotrophic and pathogenic lifestyle of Synchytrium endobioticum.</title>
        <authorList>
            <person name="van de Vossenberg B.T.L.H."/>
            <person name="Warris S."/>
            <person name="Nguyen H.D.T."/>
            <person name="van Gent-Pelzer M.P.E."/>
            <person name="Joly D.L."/>
            <person name="van de Geest H.C."/>
            <person name="Bonants P.J.M."/>
            <person name="Smith D.S."/>
            <person name="Levesque C.A."/>
            <person name="van der Lee T.A.J."/>
        </authorList>
    </citation>
    <scope>NUCLEOTIDE SEQUENCE [LARGE SCALE GENOMIC DNA]</scope>
    <source>
        <strain evidence="7 8">CBS 675.73</strain>
    </source>
</reference>
<keyword evidence="3 5" id="KW-1133">Transmembrane helix</keyword>
<keyword evidence="2 5" id="KW-0812">Transmembrane</keyword>
<name>A0A507FMB7_9FUNG</name>
<dbReference type="EMBL" id="QEAP01000046">
    <property type="protein sequence ID" value="TPX76456.1"/>
    <property type="molecule type" value="Genomic_DNA"/>
</dbReference>
<feature type="domain" description="SLC26A/SulP transporter" evidence="6">
    <location>
        <begin position="390"/>
        <end position="483"/>
    </location>
</feature>
<dbReference type="Pfam" id="PF00916">
    <property type="entry name" value="Sulfate_transp"/>
    <property type="match status" value="2"/>
</dbReference>
<comment type="subcellular location">
    <subcellularLocation>
        <location evidence="1">Membrane</location>
        <topology evidence="1">Multi-pass membrane protein</topology>
    </subcellularLocation>
</comment>
<feature type="transmembrane region" description="Helical" evidence="5">
    <location>
        <begin position="584"/>
        <end position="608"/>
    </location>
</feature>
<evidence type="ECO:0000256" key="2">
    <source>
        <dbReference type="ARBA" id="ARBA00022692"/>
    </source>
</evidence>
<evidence type="ECO:0000313" key="7">
    <source>
        <dbReference type="EMBL" id="TPX76456.1"/>
    </source>
</evidence>
<evidence type="ECO:0000259" key="6">
    <source>
        <dbReference type="Pfam" id="PF00916"/>
    </source>
</evidence>
<organism evidence="7 8">
    <name type="scientific">Chytriomyces confervae</name>
    <dbReference type="NCBI Taxonomy" id="246404"/>
    <lineage>
        <taxon>Eukaryota</taxon>
        <taxon>Fungi</taxon>
        <taxon>Fungi incertae sedis</taxon>
        <taxon>Chytridiomycota</taxon>
        <taxon>Chytridiomycota incertae sedis</taxon>
        <taxon>Chytridiomycetes</taxon>
        <taxon>Chytridiales</taxon>
        <taxon>Chytriomycetaceae</taxon>
        <taxon>Chytriomyces</taxon>
    </lineage>
</organism>
<dbReference type="PANTHER" id="PTHR11814">
    <property type="entry name" value="SULFATE TRANSPORTER"/>
    <property type="match status" value="1"/>
</dbReference>
<dbReference type="InterPro" id="IPR011547">
    <property type="entry name" value="SLC26A/SulP_dom"/>
</dbReference>
<keyword evidence="8" id="KW-1185">Reference proteome</keyword>
<protein>
    <recommendedName>
        <fullName evidence="6">SLC26A/SulP transporter domain-containing protein</fullName>
    </recommendedName>
</protein>